<evidence type="ECO:0008006" key="3">
    <source>
        <dbReference type="Google" id="ProtNLM"/>
    </source>
</evidence>
<protein>
    <recommendedName>
        <fullName evidence="3">SGNH hydrolase-type esterase domain-containing protein</fullName>
    </recommendedName>
</protein>
<keyword evidence="1" id="KW-1133">Transmembrane helix</keyword>
<sequence length="383" mass="42354">MSAKAKIIVFSMIPVLVILGAGSLGFLIGRQSLIIPLANEIHTVMGATTLGKLLDSDEKKEVAAAYLEGHSSIAEMDEMSWAIFNVPTPFVGNGPMPGKHGNATINTMQFRVTAETVIPKPVGTFRIILTGGSTAFGSGAPAQNRTIGGYLEKLLTEAPTRDAIDRYEVVTAANPAWATTHERILIENRLSELEPDLVISFSGNNDVHWGQTGSNVLWFRTYADEHYFRLIKKAYDYAGYGELPDVTRTNSKSVPPEIVARRLLKNVSLSWFALKQEDIPLLFVLQPSLAVTGKALTSREQTVLNSRIKQHRNHVKYFQLCYAKISAALRSFNGDGYRFVSMAGIFDQLQADNEMFIDSYHFGDKGNQIIAHKIYTEIQGLLK</sequence>
<name>E0XV32_9GAMM</name>
<dbReference type="AlphaFoldDB" id="E0XV32"/>
<dbReference type="EMBL" id="GU474885">
    <property type="protein sequence ID" value="ADI18273.1"/>
    <property type="molecule type" value="Genomic_DNA"/>
</dbReference>
<keyword evidence="1" id="KW-0812">Transmembrane</keyword>
<dbReference type="GO" id="GO:0016788">
    <property type="term" value="F:hydrolase activity, acting on ester bonds"/>
    <property type="evidence" value="ECO:0007669"/>
    <property type="project" value="UniProtKB-ARBA"/>
</dbReference>
<evidence type="ECO:0000256" key="1">
    <source>
        <dbReference type="SAM" id="Phobius"/>
    </source>
</evidence>
<dbReference type="InterPro" id="IPR036514">
    <property type="entry name" value="SGNH_hydro_sf"/>
</dbReference>
<evidence type="ECO:0000313" key="2">
    <source>
        <dbReference type="EMBL" id="ADI18273.1"/>
    </source>
</evidence>
<keyword evidence="1" id="KW-0472">Membrane</keyword>
<dbReference type="SUPFAM" id="SSF52266">
    <property type="entry name" value="SGNH hydrolase"/>
    <property type="match status" value="1"/>
</dbReference>
<organism evidence="2">
    <name type="scientific">uncultured Chromatiales bacterium HF0200_41F04</name>
    <dbReference type="NCBI Taxonomy" id="710740"/>
    <lineage>
        <taxon>Bacteria</taxon>
        <taxon>Pseudomonadati</taxon>
        <taxon>Pseudomonadota</taxon>
        <taxon>Gammaproteobacteria</taxon>
        <taxon>Chromatiales</taxon>
        <taxon>environmental samples</taxon>
    </lineage>
</organism>
<dbReference type="Gene3D" id="3.40.50.1110">
    <property type="entry name" value="SGNH hydrolase"/>
    <property type="match status" value="1"/>
</dbReference>
<feature type="transmembrane region" description="Helical" evidence="1">
    <location>
        <begin position="7"/>
        <end position="28"/>
    </location>
</feature>
<proteinExistence type="predicted"/>
<reference evidence="2" key="1">
    <citation type="journal article" date="2011" name="Environ. Microbiol.">
        <title>Time-series analyses of Monterey Bay coastal microbial picoplankton using a 'genome proxy' microarray.</title>
        <authorList>
            <person name="Rich V.I."/>
            <person name="Pham V.D."/>
            <person name="Eppley J."/>
            <person name="Shi Y."/>
            <person name="DeLong E.F."/>
        </authorList>
    </citation>
    <scope>NUCLEOTIDE SEQUENCE</scope>
</reference>
<accession>E0XV32</accession>